<accession>A0A6G1CMA5</accession>
<dbReference type="Proteomes" id="UP000479710">
    <property type="component" value="Unassembled WGS sequence"/>
</dbReference>
<feature type="region of interest" description="Disordered" evidence="1">
    <location>
        <begin position="19"/>
        <end position="38"/>
    </location>
</feature>
<dbReference type="EMBL" id="SPHZ02000009">
    <property type="protein sequence ID" value="KAF0901289.1"/>
    <property type="molecule type" value="Genomic_DNA"/>
</dbReference>
<proteinExistence type="predicted"/>
<dbReference type="AlphaFoldDB" id="A0A6G1CMA5"/>
<organism evidence="2 3">
    <name type="scientific">Oryza meyeriana var. granulata</name>
    <dbReference type="NCBI Taxonomy" id="110450"/>
    <lineage>
        <taxon>Eukaryota</taxon>
        <taxon>Viridiplantae</taxon>
        <taxon>Streptophyta</taxon>
        <taxon>Embryophyta</taxon>
        <taxon>Tracheophyta</taxon>
        <taxon>Spermatophyta</taxon>
        <taxon>Magnoliopsida</taxon>
        <taxon>Liliopsida</taxon>
        <taxon>Poales</taxon>
        <taxon>Poaceae</taxon>
        <taxon>BOP clade</taxon>
        <taxon>Oryzoideae</taxon>
        <taxon>Oryzeae</taxon>
        <taxon>Oryzinae</taxon>
        <taxon>Oryza</taxon>
        <taxon>Oryza meyeriana</taxon>
    </lineage>
</organism>
<feature type="compositionally biased region" description="Polar residues" evidence="1">
    <location>
        <begin position="73"/>
        <end position="87"/>
    </location>
</feature>
<name>A0A6G1CMA5_9ORYZ</name>
<reference evidence="2 3" key="1">
    <citation type="submission" date="2019-11" db="EMBL/GenBank/DDBJ databases">
        <title>Whole genome sequence of Oryza granulata.</title>
        <authorList>
            <person name="Li W."/>
        </authorList>
    </citation>
    <scope>NUCLEOTIDE SEQUENCE [LARGE SCALE GENOMIC DNA]</scope>
    <source>
        <strain evidence="3">cv. Menghai</strain>
        <tissue evidence="2">Leaf</tissue>
    </source>
</reference>
<evidence type="ECO:0000256" key="1">
    <source>
        <dbReference type="SAM" id="MobiDB-lite"/>
    </source>
</evidence>
<evidence type="ECO:0000313" key="3">
    <source>
        <dbReference type="Proteomes" id="UP000479710"/>
    </source>
</evidence>
<feature type="compositionally biased region" description="Basic and acidic residues" evidence="1">
    <location>
        <begin position="88"/>
        <end position="97"/>
    </location>
</feature>
<keyword evidence="3" id="KW-1185">Reference proteome</keyword>
<gene>
    <name evidence="2" type="ORF">E2562_039026</name>
</gene>
<evidence type="ECO:0000313" key="2">
    <source>
        <dbReference type="EMBL" id="KAF0901289.1"/>
    </source>
</evidence>
<sequence>MYTVTLAMVPSANAHLARYTVSPSPSSTAEENPPRSNERTVMANGLDLVALRCRGALENALILALPMATKTKSSGKLVTGTGQQSCQKQREKVRSRELASPNFSLDASLLAVF</sequence>
<protein>
    <submittedName>
        <fullName evidence="2">Uncharacterized protein</fullName>
    </submittedName>
</protein>
<comment type="caution">
    <text evidence="2">The sequence shown here is derived from an EMBL/GenBank/DDBJ whole genome shotgun (WGS) entry which is preliminary data.</text>
</comment>
<feature type="compositionally biased region" description="Polar residues" evidence="1">
    <location>
        <begin position="21"/>
        <end position="30"/>
    </location>
</feature>
<feature type="region of interest" description="Disordered" evidence="1">
    <location>
        <begin position="73"/>
        <end position="97"/>
    </location>
</feature>